<feature type="compositionally biased region" description="Basic and acidic residues" evidence="1">
    <location>
        <begin position="581"/>
        <end position="595"/>
    </location>
</feature>
<feature type="domain" description="C2H2-domain containing protein second zinc finger" evidence="3">
    <location>
        <begin position="598"/>
        <end position="624"/>
    </location>
</feature>
<feature type="region of interest" description="Disordered" evidence="1">
    <location>
        <begin position="621"/>
        <end position="651"/>
    </location>
</feature>
<reference evidence="4 5" key="1">
    <citation type="submission" date="2018-02" db="EMBL/GenBank/DDBJ databases">
        <title>The genomes of Aspergillus section Nigri reveals drivers in fungal speciation.</title>
        <authorList>
            <consortium name="DOE Joint Genome Institute"/>
            <person name="Vesth T.C."/>
            <person name="Nybo J."/>
            <person name="Theobald S."/>
            <person name="Brandl J."/>
            <person name="Frisvad J.C."/>
            <person name="Nielsen K.F."/>
            <person name="Lyhne E.K."/>
            <person name="Kogle M.E."/>
            <person name="Kuo A."/>
            <person name="Riley R."/>
            <person name="Clum A."/>
            <person name="Nolan M."/>
            <person name="Lipzen A."/>
            <person name="Salamov A."/>
            <person name="Henrissat B."/>
            <person name="Wiebenga A."/>
            <person name="De vries R.P."/>
            <person name="Grigoriev I.V."/>
            <person name="Mortensen U.H."/>
            <person name="Andersen M.R."/>
            <person name="Baker S.E."/>
        </authorList>
    </citation>
    <scope>NUCLEOTIDE SEQUENCE [LARGE SCALE GENOMIC DNA]</scope>
    <source>
        <strain evidence="4 5">CBS 114.80</strain>
    </source>
</reference>
<sequence>MSSSNYYPSSPRFAPPPSAQPQPYQSIFGGGDSSQDAGGSDLEPYPDDLVADGNGNVDFLDTIMEEGDSPLDAGLSDDSDSTYLEESEDERGKVDVMDSHRRQPSSSPDADESESQYRPNRFRGPESTWRNLTAEDRQNAQALVDLRARDLAAHLYNAYALRVRAREIARRMADGELERGEEEEVFAPPKRWTAWPLPAADVPRPGELVRRAVDDAWTLRRQPDPRPSAELEESLMAVMMKTAKERFNAREWETKTAPGASTPRGKRKSSMSQAGTQEESAGDWESEEGEEQGTGAGMKPVALRPVVQADDEKSRVQLRPLTRNILTQFDTLLMGLHRARQGDLARDDDSSASEWQTDTASVISGSSSGQQQQQKRRGSAAEKERSLSRGRKRTRRSSIRSESSGGPSRSRSTRVSSSRASSARTSSQAPSSQRSLSRGSSRSRGRSRSSDGRRSVSRVRQGLRDWSEVLGIASMTGLPAAAVMRASRRCADLFGEDMAFRTFHEGQVRQDLPDAGGGPGPWHYVESESEPEAELEPEPESVPHPEAIPLSSRASSRRPRSRATSLKGGSRSRATTASADDTPRPRGKGEHRKSDLVCPIKNCDRHYNGFSRTWNLNQHLKTMHPGYQPPVSARNSSAAKASRRKDNTNEG</sequence>
<evidence type="ECO:0000313" key="4">
    <source>
        <dbReference type="EMBL" id="PYI34776.1"/>
    </source>
</evidence>
<evidence type="ECO:0000256" key="1">
    <source>
        <dbReference type="SAM" id="MobiDB-lite"/>
    </source>
</evidence>
<feature type="compositionally biased region" description="Basic and acidic residues" evidence="1">
    <location>
        <begin position="90"/>
        <end position="101"/>
    </location>
</feature>
<feature type="region of interest" description="Disordered" evidence="1">
    <location>
        <begin position="247"/>
        <end position="315"/>
    </location>
</feature>
<dbReference type="Pfam" id="PF26176">
    <property type="entry name" value="zf_C2H2_17_2"/>
    <property type="match status" value="1"/>
</dbReference>
<feature type="compositionally biased region" description="Polar residues" evidence="1">
    <location>
        <begin position="352"/>
        <end position="363"/>
    </location>
</feature>
<dbReference type="AlphaFoldDB" id="A0A2V5JF89"/>
<organism evidence="4 5">
    <name type="scientific">Aspergillus indologenus CBS 114.80</name>
    <dbReference type="NCBI Taxonomy" id="1450541"/>
    <lineage>
        <taxon>Eukaryota</taxon>
        <taxon>Fungi</taxon>
        <taxon>Dikarya</taxon>
        <taxon>Ascomycota</taxon>
        <taxon>Pezizomycotina</taxon>
        <taxon>Eurotiomycetes</taxon>
        <taxon>Eurotiomycetidae</taxon>
        <taxon>Eurotiales</taxon>
        <taxon>Aspergillaceae</taxon>
        <taxon>Aspergillus</taxon>
        <taxon>Aspergillus subgen. Circumdati</taxon>
    </lineage>
</organism>
<dbReference type="InterPro" id="IPR059095">
    <property type="entry name" value="Znf_C2H2_17_2nd"/>
</dbReference>
<feature type="compositionally biased region" description="Polar residues" evidence="1">
    <location>
        <begin position="270"/>
        <end position="279"/>
    </location>
</feature>
<feature type="region of interest" description="Disordered" evidence="1">
    <location>
        <begin position="1"/>
        <end position="133"/>
    </location>
</feature>
<dbReference type="Proteomes" id="UP000248817">
    <property type="component" value="Unassembled WGS sequence"/>
</dbReference>
<feature type="compositionally biased region" description="Low complexity" evidence="1">
    <location>
        <begin position="400"/>
        <end position="440"/>
    </location>
</feature>
<feature type="compositionally biased region" description="Low complexity" evidence="1">
    <location>
        <begin position="1"/>
        <end position="12"/>
    </location>
</feature>
<feature type="region of interest" description="Disordered" evidence="1">
    <location>
        <begin position="509"/>
        <end position="596"/>
    </location>
</feature>
<feature type="domain" description="Rrn9" evidence="2">
    <location>
        <begin position="145"/>
        <end position="208"/>
    </location>
</feature>
<protein>
    <submittedName>
        <fullName evidence="4">Uncharacterized protein</fullName>
    </submittedName>
</protein>
<feature type="compositionally biased region" description="Acidic residues" evidence="1">
    <location>
        <begin position="63"/>
        <end position="89"/>
    </location>
</feature>
<feature type="region of interest" description="Disordered" evidence="1">
    <location>
        <begin position="343"/>
        <end position="459"/>
    </location>
</feature>
<feature type="compositionally biased region" description="Basic residues" evidence="1">
    <location>
        <begin position="388"/>
        <end position="398"/>
    </location>
</feature>
<feature type="compositionally biased region" description="Acidic residues" evidence="1">
    <location>
        <begin position="280"/>
        <end position="291"/>
    </location>
</feature>
<keyword evidence="5" id="KW-1185">Reference proteome</keyword>
<dbReference type="InterPro" id="IPR019622">
    <property type="entry name" value="Rrn9_dom"/>
</dbReference>
<evidence type="ECO:0000259" key="3">
    <source>
        <dbReference type="Pfam" id="PF26176"/>
    </source>
</evidence>
<proteinExistence type="predicted"/>
<feature type="compositionally biased region" description="Low complexity" evidence="1">
    <location>
        <begin position="364"/>
        <end position="373"/>
    </location>
</feature>
<feature type="compositionally biased region" description="Acidic residues" evidence="1">
    <location>
        <begin position="527"/>
        <end position="539"/>
    </location>
</feature>
<evidence type="ECO:0000313" key="5">
    <source>
        <dbReference type="Proteomes" id="UP000248817"/>
    </source>
</evidence>
<name>A0A2V5JF89_9EURO</name>
<gene>
    <name evidence="4" type="ORF">BP00DRAFT_389421</name>
</gene>
<dbReference type="EMBL" id="KZ825473">
    <property type="protein sequence ID" value="PYI34776.1"/>
    <property type="molecule type" value="Genomic_DNA"/>
</dbReference>
<accession>A0A2V5JF89</accession>
<dbReference type="Pfam" id="PF10680">
    <property type="entry name" value="RRN9"/>
    <property type="match status" value="1"/>
</dbReference>
<evidence type="ECO:0000259" key="2">
    <source>
        <dbReference type="Pfam" id="PF10680"/>
    </source>
</evidence>